<keyword evidence="1" id="KW-0805">Transcription regulation</keyword>
<reference evidence="5 6" key="1">
    <citation type="submission" date="2023-07" db="EMBL/GenBank/DDBJ databases">
        <title>The novel representative of Negativicutes class, Anaeroselena agilis gen. nov. sp. nov.</title>
        <authorList>
            <person name="Prokofeva M.I."/>
            <person name="Elcheninov A.G."/>
            <person name="Klyukina A."/>
            <person name="Kublanov I.V."/>
            <person name="Frolov E.N."/>
            <person name="Podosokorskaya O.A."/>
        </authorList>
    </citation>
    <scope>NUCLEOTIDE SEQUENCE [LARGE SCALE GENOMIC DNA]</scope>
    <source>
        <strain evidence="5 6">4137-cl</strain>
    </source>
</reference>
<dbReference type="InterPro" id="IPR013096">
    <property type="entry name" value="Cupin_2"/>
</dbReference>
<evidence type="ECO:0000256" key="3">
    <source>
        <dbReference type="ARBA" id="ARBA00023163"/>
    </source>
</evidence>
<evidence type="ECO:0000256" key="2">
    <source>
        <dbReference type="ARBA" id="ARBA00023125"/>
    </source>
</evidence>
<dbReference type="InterPro" id="IPR014710">
    <property type="entry name" value="RmlC-like_jellyroll"/>
</dbReference>
<name>A0ABU3NVJ1_9FIRM</name>
<dbReference type="RefSeq" id="WP_413779335.1">
    <property type="nucleotide sequence ID" value="NZ_JAUOZS010000001.1"/>
</dbReference>
<evidence type="ECO:0000313" key="5">
    <source>
        <dbReference type="EMBL" id="MDT8900802.1"/>
    </source>
</evidence>
<dbReference type="Pfam" id="PF01381">
    <property type="entry name" value="HTH_3"/>
    <property type="match status" value="1"/>
</dbReference>
<keyword evidence="3" id="KW-0804">Transcription</keyword>
<dbReference type="Gene3D" id="1.10.260.40">
    <property type="entry name" value="lambda repressor-like DNA-binding domains"/>
    <property type="match status" value="1"/>
</dbReference>
<dbReference type="CDD" id="cd02209">
    <property type="entry name" value="cupin_XRE_C"/>
    <property type="match status" value="1"/>
</dbReference>
<evidence type="ECO:0000313" key="6">
    <source>
        <dbReference type="Proteomes" id="UP001254848"/>
    </source>
</evidence>
<dbReference type="InterPro" id="IPR001387">
    <property type="entry name" value="Cro/C1-type_HTH"/>
</dbReference>
<dbReference type="Proteomes" id="UP001254848">
    <property type="component" value="Unassembled WGS sequence"/>
</dbReference>
<sequence>MENLSAVIGANLAEIRKQRGLSLEKVSELSGVSKAMVSQIERGESNPTVATLWKIALGLKIAFSELITEKRPPVVVVRSADIPPMIDDAAGLKIIPLFPFEQGHHFEICLVTLEPSASHASDPHATHTEEYIFVIEGAIEITIGGDAYRLGTGDALHTHADKPHFYRNLSDRPVRFLNTIYYGQNGDVPPAKPNRCT</sequence>
<keyword evidence="2" id="KW-0238">DNA-binding</keyword>
<dbReference type="CDD" id="cd00093">
    <property type="entry name" value="HTH_XRE"/>
    <property type="match status" value="1"/>
</dbReference>
<dbReference type="SUPFAM" id="SSF51182">
    <property type="entry name" value="RmlC-like cupins"/>
    <property type="match status" value="1"/>
</dbReference>
<comment type="caution">
    <text evidence="5">The sequence shown here is derived from an EMBL/GenBank/DDBJ whole genome shotgun (WGS) entry which is preliminary data.</text>
</comment>
<dbReference type="Gene3D" id="2.60.120.10">
    <property type="entry name" value="Jelly Rolls"/>
    <property type="match status" value="1"/>
</dbReference>
<dbReference type="PANTHER" id="PTHR46797:SF23">
    <property type="entry name" value="HTH-TYPE TRANSCRIPTIONAL REGULATOR SUTR"/>
    <property type="match status" value="1"/>
</dbReference>
<dbReference type="SUPFAM" id="SSF47413">
    <property type="entry name" value="lambda repressor-like DNA-binding domains"/>
    <property type="match status" value="1"/>
</dbReference>
<dbReference type="PANTHER" id="PTHR46797">
    <property type="entry name" value="HTH-TYPE TRANSCRIPTIONAL REGULATOR"/>
    <property type="match status" value="1"/>
</dbReference>
<organism evidence="5 6">
    <name type="scientific">Anaeroselena agilis</name>
    <dbReference type="NCBI Taxonomy" id="3063788"/>
    <lineage>
        <taxon>Bacteria</taxon>
        <taxon>Bacillati</taxon>
        <taxon>Bacillota</taxon>
        <taxon>Negativicutes</taxon>
        <taxon>Acetonemataceae</taxon>
        <taxon>Anaeroselena</taxon>
    </lineage>
</organism>
<feature type="domain" description="HTH cro/C1-type" evidence="4">
    <location>
        <begin position="12"/>
        <end position="66"/>
    </location>
</feature>
<dbReference type="InterPro" id="IPR011051">
    <property type="entry name" value="RmlC_Cupin_sf"/>
</dbReference>
<dbReference type="PROSITE" id="PS50943">
    <property type="entry name" value="HTH_CROC1"/>
    <property type="match status" value="1"/>
</dbReference>
<dbReference type="EMBL" id="JAUOZS010000001">
    <property type="protein sequence ID" value="MDT8900802.1"/>
    <property type="molecule type" value="Genomic_DNA"/>
</dbReference>
<evidence type="ECO:0000256" key="1">
    <source>
        <dbReference type="ARBA" id="ARBA00023015"/>
    </source>
</evidence>
<dbReference type="InterPro" id="IPR050807">
    <property type="entry name" value="TransReg_Diox_bact_type"/>
</dbReference>
<protein>
    <submittedName>
        <fullName evidence="5">Cupin domain-containing protein</fullName>
    </submittedName>
</protein>
<dbReference type="InterPro" id="IPR010982">
    <property type="entry name" value="Lambda_DNA-bd_dom_sf"/>
</dbReference>
<proteinExistence type="predicted"/>
<dbReference type="Pfam" id="PF07883">
    <property type="entry name" value="Cupin_2"/>
    <property type="match status" value="1"/>
</dbReference>
<evidence type="ECO:0000259" key="4">
    <source>
        <dbReference type="PROSITE" id="PS50943"/>
    </source>
</evidence>
<keyword evidence="6" id="KW-1185">Reference proteome</keyword>
<dbReference type="SMART" id="SM00530">
    <property type="entry name" value="HTH_XRE"/>
    <property type="match status" value="1"/>
</dbReference>
<accession>A0ABU3NVJ1</accession>
<gene>
    <name evidence="5" type="ORF">Q4T40_06070</name>
</gene>